<proteinExistence type="predicted"/>
<feature type="region of interest" description="Disordered" evidence="1">
    <location>
        <begin position="1"/>
        <end position="32"/>
    </location>
</feature>
<organism evidence="2 3">
    <name type="scientific">Panagrolaimus superbus</name>
    <dbReference type="NCBI Taxonomy" id="310955"/>
    <lineage>
        <taxon>Eukaryota</taxon>
        <taxon>Metazoa</taxon>
        <taxon>Ecdysozoa</taxon>
        <taxon>Nematoda</taxon>
        <taxon>Chromadorea</taxon>
        <taxon>Rhabditida</taxon>
        <taxon>Tylenchina</taxon>
        <taxon>Panagrolaimomorpha</taxon>
        <taxon>Panagrolaimoidea</taxon>
        <taxon>Panagrolaimidae</taxon>
        <taxon>Panagrolaimus</taxon>
    </lineage>
</organism>
<feature type="region of interest" description="Disordered" evidence="1">
    <location>
        <begin position="169"/>
        <end position="188"/>
    </location>
</feature>
<dbReference type="AlphaFoldDB" id="A0A914YG12"/>
<dbReference type="WBParaSite" id="PSU_v2.g17703.t1">
    <property type="protein sequence ID" value="PSU_v2.g17703.t1"/>
    <property type="gene ID" value="PSU_v2.g17703"/>
</dbReference>
<accession>A0A914YG12</accession>
<feature type="region of interest" description="Disordered" evidence="1">
    <location>
        <begin position="81"/>
        <end position="157"/>
    </location>
</feature>
<name>A0A914YG12_9BILA</name>
<evidence type="ECO:0000256" key="1">
    <source>
        <dbReference type="SAM" id="MobiDB-lite"/>
    </source>
</evidence>
<feature type="compositionally biased region" description="Polar residues" evidence="1">
    <location>
        <begin position="137"/>
        <end position="157"/>
    </location>
</feature>
<evidence type="ECO:0000313" key="3">
    <source>
        <dbReference type="WBParaSite" id="PSU_v2.g17703.t1"/>
    </source>
</evidence>
<dbReference type="Proteomes" id="UP000887577">
    <property type="component" value="Unplaced"/>
</dbReference>
<evidence type="ECO:0000313" key="2">
    <source>
        <dbReference type="Proteomes" id="UP000887577"/>
    </source>
</evidence>
<feature type="compositionally biased region" description="Low complexity" evidence="1">
    <location>
        <begin position="17"/>
        <end position="29"/>
    </location>
</feature>
<protein>
    <submittedName>
        <fullName evidence="3">Uncharacterized protein</fullName>
    </submittedName>
</protein>
<sequence length="286" mass="33039">MQNVPARPPLQARPYFQRPAQGQQQQQRPHFSQYRVVQASSRGVMHQTVQGRPYFQRVPLRPGVSQHSRPLQYHQQPGYFSYQMSAPSSSNMMPSSSGLTHPPSQHQAPPSQLQVTSSQHQVPPSQHQPPLAHHQIPPSQHQVPQSRPSSRGKQQQHPQIIRYAIVPPHQHPSTMRHPIPPQQQQQHPSIMRLPTVPPQQRPTRKSTTEKRLLSTSNYEVDEKKERYVELSFYQLCLDTAGKVTIAENEYETLPPELIEEKNRLQREFEVESENSAKRPRIQKEKK</sequence>
<keyword evidence="2" id="KW-1185">Reference proteome</keyword>
<feature type="compositionally biased region" description="Low complexity" evidence="1">
    <location>
        <begin position="84"/>
        <end position="130"/>
    </location>
</feature>
<feature type="compositionally biased region" description="Basic residues" evidence="1">
    <location>
        <begin position="277"/>
        <end position="286"/>
    </location>
</feature>
<reference evidence="3" key="1">
    <citation type="submission" date="2022-11" db="UniProtKB">
        <authorList>
            <consortium name="WormBaseParasite"/>
        </authorList>
    </citation>
    <scope>IDENTIFICATION</scope>
</reference>
<feature type="region of interest" description="Disordered" evidence="1">
    <location>
        <begin position="266"/>
        <end position="286"/>
    </location>
</feature>